<proteinExistence type="predicted"/>
<reference evidence="3" key="1">
    <citation type="journal article" date="2019" name="Int. J. Syst. Evol. Microbiol.">
        <title>The Global Catalogue of Microorganisms (GCM) 10K type strain sequencing project: providing services to taxonomists for standard genome sequencing and annotation.</title>
        <authorList>
            <consortium name="The Broad Institute Genomics Platform"/>
            <consortium name="The Broad Institute Genome Sequencing Center for Infectious Disease"/>
            <person name="Wu L."/>
            <person name="Ma J."/>
        </authorList>
    </citation>
    <scope>NUCLEOTIDE SEQUENCE [LARGE SCALE GENOMIC DNA]</scope>
    <source>
        <strain evidence="3">CCUG 53915</strain>
    </source>
</reference>
<keyword evidence="1" id="KW-0472">Membrane</keyword>
<feature type="transmembrane region" description="Helical" evidence="1">
    <location>
        <begin position="377"/>
        <end position="395"/>
    </location>
</feature>
<accession>A0ABW3TWE2</accession>
<feature type="transmembrane region" description="Helical" evidence="1">
    <location>
        <begin position="518"/>
        <end position="537"/>
    </location>
</feature>
<feature type="transmembrane region" description="Helical" evidence="1">
    <location>
        <begin position="89"/>
        <end position="113"/>
    </location>
</feature>
<evidence type="ECO:0000313" key="2">
    <source>
        <dbReference type="EMBL" id="MFD1205131.1"/>
    </source>
</evidence>
<dbReference type="EMBL" id="JBHTLT010000039">
    <property type="protein sequence ID" value="MFD1205131.1"/>
    <property type="molecule type" value="Genomic_DNA"/>
</dbReference>
<keyword evidence="1" id="KW-0812">Transmembrane</keyword>
<feature type="transmembrane region" description="Helical" evidence="1">
    <location>
        <begin position="161"/>
        <end position="190"/>
    </location>
</feature>
<feature type="transmembrane region" description="Helical" evidence="1">
    <location>
        <begin position="134"/>
        <end position="155"/>
    </location>
</feature>
<evidence type="ECO:0008006" key="4">
    <source>
        <dbReference type="Google" id="ProtNLM"/>
    </source>
</evidence>
<evidence type="ECO:0000256" key="1">
    <source>
        <dbReference type="SAM" id="Phobius"/>
    </source>
</evidence>
<feature type="transmembrane region" description="Helical" evidence="1">
    <location>
        <begin position="454"/>
        <end position="472"/>
    </location>
</feature>
<gene>
    <name evidence="2" type="ORF">ACFQ38_08445</name>
</gene>
<comment type="caution">
    <text evidence="2">The sequence shown here is derived from an EMBL/GenBank/DDBJ whole genome shotgun (WGS) entry which is preliminary data.</text>
</comment>
<feature type="transmembrane region" description="Helical" evidence="1">
    <location>
        <begin position="58"/>
        <end position="77"/>
    </location>
</feature>
<feature type="transmembrane region" description="Helical" evidence="1">
    <location>
        <begin position="343"/>
        <end position="362"/>
    </location>
</feature>
<feature type="transmembrane region" description="Helical" evidence="1">
    <location>
        <begin position="493"/>
        <end position="512"/>
    </location>
</feature>
<dbReference type="RefSeq" id="WP_381480368.1">
    <property type="nucleotide sequence ID" value="NZ_JBHTLT010000039.1"/>
</dbReference>
<protein>
    <recommendedName>
        <fullName evidence="4">ABC transporter permease</fullName>
    </recommendedName>
</protein>
<keyword evidence="3" id="KW-1185">Reference proteome</keyword>
<name>A0ABW3TWE2_9BACL</name>
<organism evidence="2 3">
    <name type="scientific">Sporosarcina contaminans</name>
    <dbReference type="NCBI Taxonomy" id="633403"/>
    <lineage>
        <taxon>Bacteria</taxon>
        <taxon>Bacillati</taxon>
        <taxon>Bacillota</taxon>
        <taxon>Bacilli</taxon>
        <taxon>Bacillales</taxon>
        <taxon>Caryophanaceae</taxon>
        <taxon>Sporosarcina</taxon>
    </lineage>
</organism>
<feature type="transmembrane region" description="Helical" evidence="1">
    <location>
        <begin position="264"/>
        <end position="283"/>
    </location>
</feature>
<keyword evidence="1" id="KW-1133">Transmembrane helix</keyword>
<feature type="transmembrane region" description="Helical" evidence="1">
    <location>
        <begin position="202"/>
        <end position="222"/>
    </location>
</feature>
<dbReference type="Proteomes" id="UP001597231">
    <property type="component" value="Unassembled WGS sequence"/>
</dbReference>
<sequence>MSEFRSIVFLSKFKRLFNKAGVDYDAMETILRMKLTMDGRRVPTIFSDTKKKKEGNQFLKSLWVYAIYGLMLVPFLFFGADNAIFQMSIIYSMVLFILTTTMISDFSSVLLDVRDKTILQTKPVSSRTVNTAKVIHIMIYMFFIAGSFVAVPIVVGLFRNGILFTLLFIATLFLAMLFIVVFTTLLYIAVLRFFDGERLRDIINYMQILLSIGIIIGYQIVIRLFNVVDMDLTYTFSWWHVFLPPMWFSGPFDLILNQNHAPEIILFSVLSVLVPVLSMLLYTKLMPTFESNMDKLMTSAKNRTRKKEWWVNFWAQLCCRSREEKMFFRFASLMMKQERDFKLKVYPSLGLSIVFPFIFIFTDLQTKTWAEIATGKSYMYIYFANMMIPPIINMLKYSANYKGGFLFKTTPIEQPAIAYSGALKAFLVKLYAPIFVLLCIALMAIYSWRIAPDLFAVLLGAVLQTLLTYKWLGGGKFPFTESAEFAQSEGSGPVILLSLAAGAFVIMHFIASAFTVGIYIYIVLLLAVTLLGWRNVFKMKKTA</sequence>
<evidence type="ECO:0000313" key="3">
    <source>
        <dbReference type="Proteomes" id="UP001597231"/>
    </source>
</evidence>
<feature type="transmembrane region" description="Helical" evidence="1">
    <location>
        <begin position="430"/>
        <end position="448"/>
    </location>
</feature>